<protein>
    <submittedName>
        <fullName evidence="3">Uncharacterized protein</fullName>
    </submittedName>
</protein>
<gene>
    <name evidence="3" type="ORF">IGS68_08400</name>
</gene>
<evidence type="ECO:0000313" key="4">
    <source>
        <dbReference type="Proteomes" id="UP000595197"/>
    </source>
</evidence>
<name>A0ABX7BA20_9PROT</name>
<organism evidence="3 4">
    <name type="scientific">Skermanella cutis</name>
    <dbReference type="NCBI Taxonomy" id="2775420"/>
    <lineage>
        <taxon>Bacteria</taxon>
        <taxon>Pseudomonadati</taxon>
        <taxon>Pseudomonadota</taxon>
        <taxon>Alphaproteobacteria</taxon>
        <taxon>Rhodospirillales</taxon>
        <taxon>Azospirillaceae</taxon>
        <taxon>Skermanella</taxon>
    </lineage>
</organism>
<evidence type="ECO:0000256" key="1">
    <source>
        <dbReference type="SAM" id="MobiDB-lite"/>
    </source>
</evidence>
<evidence type="ECO:0000256" key="2">
    <source>
        <dbReference type="SAM" id="SignalP"/>
    </source>
</evidence>
<feature type="signal peptide" evidence="2">
    <location>
        <begin position="1"/>
        <end position="22"/>
    </location>
</feature>
<evidence type="ECO:0000313" key="3">
    <source>
        <dbReference type="EMBL" id="QQP91213.1"/>
    </source>
</evidence>
<feature type="chain" id="PRO_5047191603" evidence="2">
    <location>
        <begin position="23"/>
        <end position="172"/>
    </location>
</feature>
<keyword evidence="2" id="KW-0732">Signal</keyword>
<accession>A0ABX7BA20</accession>
<feature type="region of interest" description="Disordered" evidence="1">
    <location>
        <begin position="38"/>
        <end position="127"/>
    </location>
</feature>
<dbReference type="PROSITE" id="PS51257">
    <property type="entry name" value="PROKAR_LIPOPROTEIN"/>
    <property type="match status" value="1"/>
</dbReference>
<proteinExistence type="predicted"/>
<feature type="compositionally biased region" description="Polar residues" evidence="1">
    <location>
        <begin position="63"/>
        <end position="72"/>
    </location>
</feature>
<keyword evidence="4" id="KW-1185">Reference proteome</keyword>
<sequence length="172" mass="16993">MGVRILAIAGLIAAGAACPAVAQQDSCLDEIQRLEAAFAQGGGPAGDQAGASPQGGGTPNADRAQSSATSREAISRDLARSGGTVAPSGIGSGVGSEQPDRGVEPIPLGENPGQQPGTRAGATITPQQRDDMAAMLREGRAAAERGDTGTCLDKVRQARQTARSAMTGSGGG</sequence>
<dbReference type="EMBL" id="CP067420">
    <property type="protein sequence ID" value="QQP91213.1"/>
    <property type="molecule type" value="Genomic_DNA"/>
</dbReference>
<dbReference type="RefSeq" id="WP_201078891.1">
    <property type="nucleotide sequence ID" value="NZ_CP067420.1"/>
</dbReference>
<reference evidence="3" key="1">
    <citation type="submission" date="2021-02" db="EMBL/GenBank/DDBJ databases">
        <title>Skermanella TT6 skin isolate.</title>
        <authorList>
            <person name="Lee K."/>
            <person name="Ganzorig M."/>
        </authorList>
    </citation>
    <scope>NUCLEOTIDE SEQUENCE</scope>
    <source>
        <strain evidence="3">TT6</strain>
    </source>
</reference>
<dbReference type="Proteomes" id="UP000595197">
    <property type="component" value="Chromosome"/>
</dbReference>